<dbReference type="InterPro" id="IPR010766">
    <property type="entry name" value="DRTGG"/>
</dbReference>
<evidence type="ECO:0000313" key="3">
    <source>
        <dbReference type="Proteomes" id="UP000182379"/>
    </source>
</evidence>
<sequence length="120" mass="13175">MVTLKKVAEVLEAQVVSGQESLGRTVNQACGSDMMSDVLAYAKEDFVLLTGLLNIQVVRTADVSDAAALIFVRDKHPEQEVLLAARDKGIPVLYTRYTMFEACGRLYGLGIRGCSHKDRK</sequence>
<reference evidence="2 3" key="1">
    <citation type="submission" date="2016-10" db="EMBL/GenBank/DDBJ databases">
        <authorList>
            <person name="Varghese N."/>
            <person name="Submissions S."/>
        </authorList>
    </citation>
    <scope>NUCLEOTIDE SEQUENCE [LARGE SCALE GENOMIC DNA]</scope>
    <source>
        <strain evidence="2 3">WCC6</strain>
    </source>
</reference>
<dbReference type="GeneID" id="78335879"/>
<comment type="caution">
    <text evidence="2">The sequence shown here is derived from an EMBL/GenBank/DDBJ whole genome shotgun (WGS) entry which is preliminary data.</text>
</comment>
<evidence type="ECO:0000259" key="1">
    <source>
        <dbReference type="Pfam" id="PF07085"/>
    </source>
</evidence>
<feature type="domain" description="DRTGG" evidence="1">
    <location>
        <begin position="7"/>
        <end position="105"/>
    </location>
</feature>
<proteinExistence type="predicted"/>
<dbReference type="AlphaFoldDB" id="A0A1H2WKX5"/>
<dbReference type="Gene3D" id="3.40.1390.20">
    <property type="entry name" value="HprK N-terminal domain-like"/>
    <property type="match status" value="1"/>
</dbReference>
<dbReference type="InterPro" id="IPR028979">
    <property type="entry name" value="Ser_kin/Pase_Hpr-like_N_sf"/>
</dbReference>
<dbReference type="Proteomes" id="UP000182379">
    <property type="component" value="Unassembled WGS sequence"/>
</dbReference>
<dbReference type="Pfam" id="PF07085">
    <property type="entry name" value="DRTGG"/>
    <property type="match status" value="1"/>
</dbReference>
<dbReference type="RefSeq" id="WP_012939178.1">
    <property type="nucleotide sequence ID" value="NZ_CALAKB010000015.1"/>
</dbReference>
<gene>
    <name evidence="2" type="ORF">SAMN05216495_10682</name>
</gene>
<evidence type="ECO:0000313" key="2">
    <source>
        <dbReference type="EMBL" id="SDW81282.1"/>
    </source>
</evidence>
<organism evidence="2 3">
    <name type="scientific">Acidaminococcus fermentans</name>
    <dbReference type="NCBI Taxonomy" id="905"/>
    <lineage>
        <taxon>Bacteria</taxon>
        <taxon>Bacillati</taxon>
        <taxon>Bacillota</taxon>
        <taxon>Negativicutes</taxon>
        <taxon>Acidaminococcales</taxon>
        <taxon>Acidaminococcaceae</taxon>
        <taxon>Acidaminococcus</taxon>
    </lineage>
</organism>
<accession>A0A1H2WKX5</accession>
<name>A0A1H2WKX5_ACIFE</name>
<dbReference type="SUPFAM" id="SSF75138">
    <property type="entry name" value="HprK N-terminal domain-like"/>
    <property type="match status" value="1"/>
</dbReference>
<dbReference type="EMBL" id="FNOP01000006">
    <property type="protein sequence ID" value="SDW81282.1"/>
    <property type="molecule type" value="Genomic_DNA"/>
</dbReference>
<protein>
    <submittedName>
        <fullName evidence="2">DRTGG domain-containing protein</fullName>
    </submittedName>
</protein>
<dbReference type="OMA" id="SDMMSDV"/>